<feature type="transmembrane region" description="Helical" evidence="1">
    <location>
        <begin position="368"/>
        <end position="387"/>
    </location>
</feature>
<feature type="transmembrane region" description="Helical" evidence="1">
    <location>
        <begin position="532"/>
        <end position="557"/>
    </location>
</feature>
<dbReference type="Proteomes" id="UP000680588">
    <property type="component" value="Chromosome"/>
</dbReference>
<feature type="transmembrane region" description="Helical" evidence="1">
    <location>
        <begin position="303"/>
        <end position="323"/>
    </location>
</feature>
<feature type="transmembrane region" description="Helical" evidence="1">
    <location>
        <begin position="229"/>
        <end position="252"/>
    </location>
</feature>
<feature type="transmembrane region" description="Helical" evidence="1">
    <location>
        <begin position="127"/>
        <end position="146"/>
    </location>
</feature>
<name>A0A975S8H5_9MICC</name>
<feature type="transmembrane region" description="Helical" evidence="1">
    <location>
        <begin position="471"/>
        <end position="491"/>
    </location>
</feature>
<dbReference type="KEGG" id="asun:KG104_08525"/>
<feature type="transmembrane region" description="Helical" evidence="1">
    <location>
        <begin position="21"/>
        <end position="45"/>
    </location>
</feature>
<keyword evidence="1" id="KW-0812">Transmembrane</keyword>
<evidence type="ECO:0000313" key="2">
    <source>
        <dbReference type="EMBL" id="QWQ37729.1"/>
    </source>
</evidence>
<evidence type="ECO:0008006" key="4">
    <source>
        <dbReference type="Google" id="ProtNLM"/>
    </source>
</evidence>
<organism evidence="2 3">
    <name type="scientific">Arthrobacter sunyaminii</name>
    <dbReference type="NCBI Taxonomy" id="2816859"/>
    <lineage>
        <taxon>Bacteria</taxon>
        <taxon>Bacillati</taxon>
        <taxon>Actinomycetota</taxon>
        <taxon>Actinomycetes</taxon>
        <taxon>Micrococcales</taxon>
        <taxon>Micrococcaceae</taxon>
        <taxon>Arthrobacter</taxon>
    </lineage>
</organism>
<evidence type="ECO:0000256" key="1">
    <source>
        <dbReference type="SAM" id="Phobius"/>
    </source>
</evidence>
<feature type="transmembrane region" description="Helical" evidence="1">
    <location>
        <begin position="94"/>
        <end position="121"/>
    </location>
</feature>
<keyword evidence="1" id="KW-0472">Membrane</keyword>
<feature type="transmembrane region" description="Helical" evidence="1">
    <location>
        <begin position="577"/>
        <end position="598"/>
    </location>
</feature>
<keyword evidence="3" id="KW-1185">Reference proteome</keyword>
<feature type="transmembrane region" description="Helical" evidence="1">
    <location>
        <begin position="167"/>
        <end position="191"/>
    </location>
</feature>
<reference evidence="2" key="1">
    <citation type="submission" date="2021-06" db="EMBL/GenBank/DDBJ databases">
        <title>Novel species in genus Arthrobacter.</title>
        <authorList>
            <person name="Zhang G."/>
        </authorList>
    </citation>
    <scope>NUCLEOTIDE SEQUENCE</scope>
    <source>
        <strain evidence="2">Zg-ZUI122</strain>
    </source>
</reference>
<keyword evidence="1" id="KW-1133">Transmembrane helix</keyword>
<dbReference type="AlphaFoldDB" id="A0A975S8H5"/>
<feature type="transmembrane region" description="Helical" evidence="1">
    <location>
        <begin position="51"/>
        <end position="74"/>
    </location>
</feature>
<accession>A0A975S8H5</accession>
<dbReference type="RefSeq" id="WP_207346724.1">
    <property type="nucleotide sequence ID" value="NZ_CP076456.1"/>
</dbReference>
<dbReference type="EMBL" id="CP076456">
    <property type="protein sequence ID" value="QWQ37729.1"/>
    <property type="molecule type" value="Genomic_DNA"/>
</dbReference>
<proteinExistence type="predicted"/>
<protein>
    <recommendedName>
        <fullName evidence="4">ABC-2 type transport system permease protein</fullName>
    </recommendedName>
</protein>
<gene>
    <name evidence="2" type="ORF">KG104_08525</name>
</gene>
<feature type="transmembrane region" description="Helical" evidence="1">
    <location>
        <begin position="393"/>
        <end position="419"/>
    </location>
</feature>
<evidence type="ECO:0000313" key="3">
    <source>
        <dbReference type="Proteomes" id="UP000680588"/>
    </source>
</evidence>
<feature type="transmembrane region" description="Helical" evidence="1">
    <location>
        <begin position="440"/>
        <end position="465"/>
    </location>
</feature>
<sequence>MVGDLIRMRWALARNSASVSGAFWTWSGAVIGAALAAGAVVLAALPLRPASLVADLLAVAYLTWMVGWLVGPVWSAPPLRPVHLAMLPLPRHRLVGGLLVAGFAAPTFAVTVLLFASLVVYASHQGLWVGVLALPVAALQAVLLVLMSRAAHIQLGRLARARSGAALNGVLLAVVLVLTQSGWMLLVGLLASGVLEQGFPQSVTQALRWVPSSWGLAAVESAARGQWPAAGLIVMGMMVLGGAMLALWIATLGGTRGNREVVRGSARRKRRRVLSGGAAGAILGKELHSWWRDPARFTALTTPVVWGLLTAVLPLTFGVVDLLPWAGTMMVVMAVSLAANLYSFDGTGIWLTLQSGSERADIRARQGAFVLVYGPVALLATIALTAASSVEGAWPWVLAALFAAVGGGAGLVAYASVALPAPRPDPRERTENPADGGEGVGQAIALFFAALLPPVPGLAVVLAGARFENPVLQWAGVGLGAATGGLLAWSLGRAAVRRLERTGPEILQLMRAGRAVPATASAEAEPDLTGQAAAVVLIGWTVGPLAAIPQGLVPLLLKITGNDDVRVWFLAMYVPGLWGWLAAVGLMLGGGCLIWLAASVRRRAGKHGPGKAPAPGETRVPV</sequence>